<dbReference type="InterPro" id="IPR054718">
    <property type="entry name" value="YhfS-like_C"/>
</dbReference>
<dbReference type="GO" id="GO:0004124">
    <property type="term" value="F:cysteine synthase activity"/>
    <property type="evidence" value="ECO:0007669"/>
    <property type="project" value="TreeGrafter"/>
</dbReference>
<dbReference type="InterPro" id="IPR000192">
    <property type="entry name" value="Aminotrans_V_dom"/>
</dbReference>
<feature type="domain" description="YhfS-like C-terminal" evidence="2">
    <location>
        <begin position="256"/>
        <end position="355"/>
    </location>
</feature>
<dbReference type="Gene3D" id="3.40.640.10">
    <property type="entry name" value="Type I PLP-dependent aspartate aminotransferase-like (Major domain)"/>
    <property type="match status" value="1"/>
</dbReference>
<dbReference type="OrthoDB" id="9787096at2"/>
<reference evidence="3 4" key="1">
    <citation type="submission" date="2016-09" db="EMBL/GenBank/DDBJ databases">
        <title>Genomic analysis reveals versatility of anaerobic energy metabolism of Geosporobacter ferrireducens IRF9 of phylum Firmicutes.</title>
        <authorList>
            <person name="Kim S.-J."/>
        </authorList>
    </citation>
    <scope>NUCLEOTIDE SEQUENCE [LARGE SCALE GENOMIC DNA]</scope>
    <source>
        <strain evidence="3 4">IRF9</strain>
    </source>
</reference>
<dbReference type="EMBL" id="CP017269">
    <property type="protein sequence ID" value="AOT70358.1"/>
    <property type="molecule type" value="Genomic_DNA"/>
</dbReference>
<evidence type="ECO:0000259" key="1">
    <source>
        <dbReference type="Pfam" id="PF00266"/>
    </source>
</evidence>
<gene>
    <name evidence="3" type="ORF">Gferi_12610</name>
</gene>
<evidence type="ECO:0000313" key="4">
    <source>
        <dbReference type="Proteomes" id="UP000095743"/>
    </source>
</evidence>
<dbReference type="GO" id="GO:0071269">
    <property type="term" value="P:L-homocysteine biosynthetic process"/>
    <property type="evidence" value="ECO:0007669"/>
    <property type="project" value="TreeGrafter"/>
</dbReference>
<name>A0A1D8GHG5_9FIRM</name>
<evidence type="ECO:0000313" key="3">
    <source>
        <dbReference type="EMBL" id="AOT70358.1"/>
    </source>
</evidence>
<sequence length="368" mass="40522">MRTYPIATMDLEKAKEMQFKLVDIIHQHFDGYEFFNGGDYGVVPGIGQPRYTKKVEEVLAQFFEAEDAVLVRGAGTGAIRSVMNAELKPNQKILLHEAPIYPTTKVIIESMGLEPVFINFNELSYKDREVLSSVSFVLIQHSRQKLDDSYDLGQVVSIIKEINCNTTLLIDDNYVVMKAEKIGVQLGADASAFSLFKLLGPEGIGCVVGKKQMIDKIRKMNYSGGSQVQGHEAMDALRSLVYTPVSFAVQAEEGNKIINRLNSGEIKGIQSAFIANAQSRVVLVELEEPIAKKVLEISAKLGAAPYPIGAESRYEVAAMFYKVSGTFLKSDPGLADSMIRINPMRAGADTVLRILKASMDQALEEGEK</sequence>
<dbReference type="InterPro" id="IPR006235">
    <property type="entry name" value="OAc-hSer/O-AcSer_sulfhydrylase"/>
</dbReference>
<dbReference type="PANTHER" id="PTHR43797:SF2">
    <property type="entry name" value="HOMOCYSTEINE_CYSTEINE SYNTHASE"/>
    <property type="match status" value="1"/>
</dbReference>
<dbReference type="GO" id="GO:0005737">
    <property type="term" value="C:cytoplasm"/>
    <property type="evidence" value="ECO:0007669"/>
    <property type="project" value="TreeGrafter"/>
</dbReference>
<proteinExistence type="predicted"/>
<organism evidence="3 4">
    <name type="scientific">Geosporobacter ferrireducens</name>
    <dbReference type="NCBI Taxonomy" id="1424294"/>
    <lineage>
        <taxon>Bacteria</taxon>
        <taxon>Bacillati</taxon>
        <taxon>Bacillota</taxon>
        <taxon>Clostridia</taxon>
        <taxon>Peptostreptococcales</taxon>
        <taxon>Thermotaleaceae</taxon>
        <taxon>Geosporobacter</taxon>
    </lineage>
</organism>
<dbReference type="Gene3D" id="3.90.1150.130">
    <property type="match status" value="1"/>
</dbReference>
<dbReference type="AlphaFoldDB" id="A0A1D8GHG5"/>
<dbReference type="GO" id="GO:0006535">
    <property type="term" value="P:cysteine biosynthetic process from serine"/>
    <property type="evidence" value="ECO:0007669"/>
    <property type="project" value="TreeGrafter"/>
</dbReference>
<dbReference type="STRING" id="1424294.Gferi_12610"/>
<dbReference type="Pfam" id="PF22475">
    <property type="entry name" value="YhfS-like_C"/>
    <property type="match status" value="1"/>
</dbReference>
<dbReference type="InterPro" id="IPR015424">
    <property type="entry name" value="PyrdxlP-dep_Trfase"/>
</dbReference>
<protein>
    <submittedName>
        <fullName evidence="3">Uncharacterized protein</fullName>
    </submittedName>
</protein>
<dbReference type="RefSeq" id="WP_069977030.1">
    <property type="nucleotide sequence ID" value="NZ_CP017269.1"/>
</dbReference>
<accession>A0A1D8GHG5</accession>
<feature type="domain" description="Aminotransferase class V" evidence="1">
    <location>
        <begin position="53"/>
        <end position="226"/>
    </location>
</feature>
<dbReference type="InterPro" id="IPR015421">
    <property type="entry name" value="PyrdxlP-dep_Trfase_major"/>
</dbReference>
<dbReference type="SUPFAM" id="SSF53383">
    <property type="entry name" value="PLP-dependent transferases"/>
    <property type="match status" value="1"/>
</dbReference>
<dbReference type="PANTHER" id="PTHR43797">
    <property type="entry name" value="HOMOCYSTEINE/CYSTEINE SYNTHASE"/>
    <property type="match status" value="1"/>
</dbReference>
<evidence type="ECO:0000259" key="2">
    <source>
        <dbReference type="Pfam" id="PF22475"/>
    </source>
</evidence>
<dbReference type="GO" id="GO:0003961">
    <property type="term" value="F:O-acetylhomoserine aminocarboxypropyltransferase activity"/>
    <property type="evidence" value="ECO:0007669"/>
    <property type="project" value="TreeGrafter"/>
</dbReference>
<keyword evidence="4" id="KW-1185">Reference proteome</keyword>
<dbReference type="KEGG" id="gfe:Gferi_12610"/>
<dbReference type="Pfam" id="PF00266">
    <property type="entry name" value="Aminotran_5"/>
    <property type="match status" value="1"/>
</dbReference>
<dbReference type="Proteomes" id="UP000095743">
    <property type="component" value="Chromosome"/>
</dbReference>